<name>A0A1D8GDM7_9FIRM</name>
<dbReference type="EMBL" id="CP017269">
    <property type="protein sequence ID" value="AOT68972.1"/>
    <property type="molecule type" value="Genomic_DNA"/>
</dbReference>
<dbReference type="Pfam" id="PF02811">
    <property type="entry name" value="PHP"/>
    <property type="match status" value="1"/>
</dbReference>
<dbReference type="PANTHER" id="PTHR42924:SF3">
    <property type="entry name" value="POLYMERASE_HISTIDINOL PHOSPHATASE N-TERMINAL DOMAIN-CONTAINING PROTEIN"/>
    <property type="match status" value="1"/>
</dbReference>
<gene>
    <name evidence="2" type="ORF">Gferi_05025</name>
</gene>
<dbReference type="RefSeq" id="WP_069974538.1">
    <property type="nucleotide sequence ID" value="NZ_CP017269.1"/>
</dbReference>
<dbReference type="AlphaFoldDB" id="A0A1D8GDM7"/>
<accession>A0A1D8GDM7</accession>
<dbReference type="PANTHER" id="PTHR42924">
    <property type="entry name" value="EXONUCLEASE"/>
    <property type="match status" value="1"/>
</dbReference>
<dbReference type="Gene3D" id="1.10.150.650">
    <property type="match status" value="1"/>
</dbReference>
<sequence length="304" mass="34699">MNNSIDLHMHSRYSDDGEFTPTELVEKCVASGIQAMSITDHNTVRANAEAQRAAKKKGISYIPGIEIDCVFQNKNFHVLGYDIDYQNSDFVRIEKNIDDQSFDASLKMLAETQALGFRITENDMWEVSKNNFWQGSWTGEMFAEVLLNKPEYNNHPLLRPYRSGGVKSNNPYVNFYWDYYSQGKSCYVKIEYPPLEDVVNIIHRNGGKAVLAHPNVNLKDHYDLLHPLICTGIDGIEAFSSYHTPSQAFHFFREAKDFKLFVTCGSDFHGKTKPTISLGQHGCLISENELISSLKKYFILDIDK</sequence>
<dbReference type="CDD" id="cd07438">
    <property type="entry name" value="PHP_HisPPase_AMP"/>
    <property type="match status" value="1"/>
</dbReference>
<dbReference type="Gene3D" id="3.20.20.140">
    <property type="entry name" value="Metal-dependent hydrolases"/>
    <property type="match status" value="1"/>
</dbReference>
<evidence type="ECO:0000313" key="2">
    <source>
        <dbReference type="EMBL" id="AOT68972.1"/>
    </source>
</evidence>
<dbReference type="GO" id="GO:0035312">
    <property type="term" value="F:5'-3' DNA exonuclease activity"/>
    <property type="evidence" value="ECO:0007669"/>
    <property type="project" value="TreeGrafter"/>
</dbReference>
<proteinExistence type="predicted"/>
<dbReference type="InterPro" id="IPR052018">
    <property type="entry name" value="PHP_domain"/>
</dbReference>
<dbReference type="SMART" id="SM00481">
    <property type="entry name" value="POLIIIAc"/>
    <property type="match status" value="1"/>
</dbReference>
<dbReference type="InterPro" id="IPR004013">
    <property type="entry name" value="PHP_dom"/>
</dbReference>
<feature type="domain" description="Polymerase/histidinol phosphatase N-terminal" evidence="1">
    <location>
        <begin position="5"/>
        <end position="71"/>
    </location>
</feature>
<dbReference type="SUPFAM" id="SSF89550">
    <property type="entry name" value="PHP domain-like"/>
    <property type="match status" value="1"/>
</dbReference>
<dbReference type="Proteomes" id="UP000095743">
    <property type="component" value="Chromosome"/>
</dbReference>
<dbReference type="STRING" id="1424294.Gferi_05025"/>
<organism evidence="2 3">
    <name type="scientific">Geosporobacter ferrireducens</name>
    <dbReference type="NCBI Taxonomy" id="1424294"/>
    <lineage>
        <taxon>Bacteria</taxon>
        <taxon>Bacillati</taxon>
        <taxon>Bacillota</taxon>
        <taxon>Clostridia</taxon>
        <taxon>Peptostreptococcales</taxon>
        <taxon>Thermotaleaceae</taxon>
        <taxon>Geosporobacter</taxon>
    </lineage>
</organism>
<evidence type="ECO:0000259" key="1">
    <source>
        <dbReference type="SMART" id="SM00481"/>
    </source>
</evidence>
<keyword evidence="3" id="KW-1185">Reference proteome</keyword>
<evidence type="ECO:0000313" key="3">
    <source>
        <dbReference type="Proteomes" id="UP000095743"/>
    </source>
</evidence>
<dbReference type="OrthoDB" id="9804333at2"/>
<dbReference type="GO" id="GO:0004534">
    <property type="term" value="F:5'-3' RNA exonuclease activity"/>
    <property type="evidence" value="ECO:0007669"/>
    <property type="project" value="TreeGrafter"/>
</dbReference>
<reference evidence="2 3" key="1">
    <citation type="submission" date="2016-09" db="EMBL/GenBank/DDBJ databases">
        <title>Genomic analysis reveals versatility of anaerobic energy metabolism of Geosporobacter ferrireducens IRF9 of phylum Firmicutes.</title>
        <authorList>
            <person name="Kim S.-J."/>
        </authorList>
    </citation>
    <scope>NUCLEOTIDE SEQUENCE [LARGE SCALE GENOMIC DNA]</scope>
    <source>
        <strain evidence="2 3">IRF9</strain>
    </source>
</reference>
<dbReference type="InterPro" id="IPR003141">
    <property type="entry name" value="Pol/His_phosphatase_N"/>
</dbReference>
<dbReference type="InterPro" id="IPR016195">
    <property type="entry name" value="Pol/histidinol_Pase-like"/>
</dbReference>
<dbReference type="KEGG" id="gfe:Gferi_05025"/>
<protein>
    <submittedName>
        <fullName evidence="2">Phosphatase</fullName>
    </submittedName>
</protein>